<evidence type="ECO:0000259" key="10">
    <source>
        <dbReference type="Pfam" id="PF02744"/>
    </source>
</evidence>
<keyword evidence="4 8" id="KW-0479">Metal-binding</keyword>
<dbReference type="Pfam" id="PF02744">
    <property type="entry name" value="GalP_UDP_tr_C"/>
    <property type="match status" value="1"/>
</dbReference>
<comment type="similarity">
    <text evidence="1">Belongs to the galactose-1-phosphate uridylyltransferase type 1 family.</text>
</comment>
<dbReference type="EMBL" id="MHML01000013">
    <property type="protein sequence ID" value="OGZ27028.1"/>
    <property type="molecule type" value="Genomic_DNA"/>
</dbReference>
<feature type="binding site" evidence="8">
    <location>
        <position position="52"/>
    </location>
    <ligand>
        <name>Zn(2+)</name>
        <dbReference type="ChEBI" id="CHEBI:29105"/>
    </ligand>
</feature>
<dbReference type="Proteomes" id="UP000179122">
    <property type="component" value="Unassembled WGS sequence"/>
</dbReference>
<dbReference type="PANTHER" id="PTHR42763">
    <property type="entry name" value="ADP-GLUCOSE PHOSPHORYLASE"/>
    <property type="match status" value="1"/>
</dbReference>
<dbReference type="SUPFAM" id="SSF54197">
    <property type="entry name" value="HIT-like"/>
    <property type="match status" value="2"/>
</dbReference>
<comment type="caution">
    <text evidence="11">The sequence shown here is derived from an EMBL/GenBank/DDBJ whole genome shotgun (WGS) entry which is preliminary data.</text>
</comment>
<feature type="binding site" evidence="8">
    <location>
        <position position="55"/>
    </location>
    <ligand>
        <name>Zn(2+)</name>
        <dbReference type="ChEBI" id="CHEBI:29105"/>
    </ligand>
</feature>
<keyword evidence="5 8" id="KW-0862">Zinc</keyword>
<dbReference type="InterPro" id="IPR005849">
    <property type="entry name" value="GalP_Utransf_N"/>
</dbReference>
<evidence type="ECO:0000256" key="1">
    <source>
        <dbReference type="ARBA" id="ARBA00010951"/>
    </source>
</evidence>
<dbReference type="AlphaFoldDB" id="A0A1G2EP54"/>
<keyword evidence="6" id="KW-0119">Carbohydrate metabolism</keyword>
<evidence type="ECO:0000256" key="8">
    <source>
        <dbReference type="PIRSR" id="PIRSR000808-3"/>
    </source>
</evidence>
<feature type="domain" description="Galactose-1-phosphate uridyl transferase N-terminal" evidence="9">
    <location>
        <begin position="87"/>
        <end position="188"/>
    </location>
</feature>
<evidence type="ECO:0000256" key="7">
    <source>
        <dbReference type="PIRSR" id="PIRSR000808-1"/>
    </source>
</evidence>
<dbReference type="PIRSF" id="PIRSF000808">
    <property type="entry name" value="GalT"/>
    <property type="match status" value="1"/>
</dbReference>
<dbReference type="InterPro" id="IPR001937">
    <property type="entry name" value="GalP_UDPtransf1"/>
</dbReference>
<evidence type="ECO:0000313" key="12">
    <source>
        <dbReference type="Proteomes" id="UP000179122"/>
    </source>
</evidence>
<dbReference type="GO" id="GO:0008108">
    <property type="term" value="F:UDP-glucose:hexose-1-phosphate uridylyltransferase activity"/>
    <property type="evidence" value="ECO:0007669"/>
    <property type="project" value="InterPro"/>
</dbReference>
<dbReference type="UniPathway" id="UPA00214"/>
<gene>
    <name evidence="11" type="ORF">A3F95_00840</name>
</gene>
<proteinExistence type="inferred from homology"/>
<organism evidence="11 12">
    <name type="scientific">Candidatus Nealsonbacteria bacterium RIFCSPLOWO2_12_FULL_39_31</name>
    <dbReference type="NCBI Taxonomy" id="1801676"/>
    <lineage>
        <taxon>Bacteria</taxon>
        <taxon>Candidatus Nealsoniibacteriota</taxon>
    </lineage>
</organism>
<feature type="binding site" evidence="8">
    <location>
        <position position="180"/>
    </location>
    <ligand>
        <name>Zn(2+)</name>
        <dbReference type="ChEBI" id="CHEBI:29105"/>
    </ligand>
</feature>
<dbReference type="Gene3D" id="3.30.428.10">
    <property type="entry name" value="HIT-like"/>
    <property type="match status" value="2"/>
</dbReference>
<feature type="active site" description="Tele-UMP-histidine intermediate" evidence="7">
    <location>
        <position position="182"/>
    </location>
</feature>
<feature type="binding site" evidence="8">
    <location>
        <position position="129"/>
    </location>
    <ligand>
        <name>Zn(2+)</name>
        <dbReference type="ChEBI" id="CHEBI:29105"/>
    </ligand>
</feature>
<reference evidence="11 12" key="1">
    <citation type="journal article" date="2016" name="Nat. Commun.">
        <title>Thousands of microbial genomes shed light on interconnected biogeochemical processes in an aquifer system.</title>
        <authorList>
            <person name="Anantharaman K."/>
            <person name="Brown C.T."/>
            <person name="Hug L.A."/>
            <person name="Sharon I."/>
            <person name="Castelle C.J."/>
            <person name="Probst A.J."/>
            <person name="Thomas B.C."/>
            <person name="Singh A."/>
            <person name="Wilkins M.J."/>
            <person name="Karaoz U."/>
            <person name="Brodie E.L."/>
            <person name="Williams K.H."/>
            <person name="Hubbard S.S."/>
            <person name="Banfield J.F."/>
        </authorList>
    </citation>
    <scope>NUCLEOTIDE SEQUENCE [LARGE SCALE GENOMIC DNA]</scope>
</reference>
<protein>
    <submittedName>
        <fullName evidence="11">Uncharacterized protein</fullName>
    </submittedName>
</protein>
<feature type="domain" description="Galactose-1-phosphate uridyl transferase C-terminal" evidence="10">
    <location>
        <begin position="203"/>
        <end position="313"/>
    </location>
</feature>
<dbReference type="Pfam" id="PF01087">
    <property type="entry name" value="GalP_UDP_transf"/>
    <property type="match status" value="1"/>
</dbReference>
<evidence type="ECO:0000313" key="11">
    <source>
        <dbReference type="EMBL" id="OGZ27028.1"/>
    </source>
</evidence>
<evidence type="ECO:0000256" key="5">
    <source>
        <dbReference type="ARBA" id="ARBA00022833"/>
    </source>
</evidence>
<dbReference type="GO" id="GO:0008270">
    <property type="term" value="F:zinc ion binding"/>
    <property type="evidence" value="ECO:0007669"/>
    <property type="project" value="InterPro"/>
</dbReference>
<dbReference type="InterPro" id="IPR053177">
    <property type="entry name" value="ADP-glucose_phosphorylase"/>
</dbReference>
<evidence type="ECO:0000256" key="6">
    <source>
        <dbReference type="ARBA" id="ARBA00023277"/>
    </source>
</evidence>
<sequence length="347" mass="40618">MAKVPKNLKFPSELRLDLVSQDWVVIATGRARRPETFKQEKKVLQGAFEENCPFCQIQGQENPALIFVRGRYFPFKSWQEIPENWTLMVIPNKYPAFLPSPDLNETEEGGIYKKMNAVGFHEVVITRDHRKQMALFSLGEIKEVFDAYQERYLCLMKEKFVNHISIFHNHGREVGASIAHPHSQIITTPLIDVDLRGSILRAKEYFEKEKDCIYCRMNSWEIKNRERVVFENKEFMAVCPFASKMAFQVIISPKKHLSMFEEITEEEKLQLAEAFQIILGKIYKGLNDPPYNFYLHSAPCDGKDHSYYHWHWTILPKTSIWAGFEIGARMEISTIEPERAAEYLREQ</sequence>
<evidence type="ECO:0000256" key="3">
    <source>
        <dbReference type="ARBA" id="ARBA00022695"/>
    </source>
</evidence>
<dbReference type="InterPro" id="IPR036265">
    <property type="entry name" value="HIT-like_sf"/>
</dbReference>
<dbReference type="PANTHER" id="PTHR42763:SF2">
    <property type="entry name" value="ADP-GLUCOSE PHOSPHORYLASE"/>
    <property type="match status" value="1"/>
</dbReference>
<evidence type="ECO:0000259" key="9">
    <source>
        <dbReference type="Pfam" id="PF01087"/>
    </source>
</evidence>
<evidence type="ECO:0000256" key="2">
    <source>
        <dbReference type="ARBA" id="ARBA00022679"/>
    </source>
</evidence>
<name>A0A1G2EP54_9BACT</name>
<comment type="cofactor">
    <cofactor evidence="8">
        <name>Zn(2+)</name>
        <dbReference type="ChEBI" id="CHEBI:29105"/>
    </cofactor>
    <text evidence="8">Binds 1 zinc ion per subunit.</text>
</comment>
<dbReference type="GO" id="GO:0006012">
    <property type="term" value="P:galactose metabolic process"/>
    <property type="evidence" value="ECO:0007669"/>
    <property type="project" value="UniProtKB-UniPathway"/>
</dbReference>
<accession>A0A1G2EP54</accession>
<dbReference type="InterPro" id="IPR005850">
    <property type="entry name" value="GalP_Utransf_C"/>
</dbReference>
<keyword evidence="2" id="KW-0808">Transferase</keyword>
<keyword evidence="3" id="KW-0548">Nucleotidyltransferase</keyword>
<evidence type="ECO:0000256" key="4">
    <source>
        <dbReference type="ARBA" id="ARBA00022723"/>
    </source>
</evidence>